<organism evidence="1 2">
    <name type="scientific">Magnetofaba australis IT-1</name>
    <dbReference type="NCBI Taxonomy" id="1434232"/>
    <lineage>
        <taxon>Bacteria</taxon>
        <taxon>Pseudomonadati</taxon>
        <taxon>Pseudomonadota</taxon>
        <taxon>Magnetococcia</taxon>
        <taxon>Magnetococcales</taxon>
        <taxon>Magnetococcaceae</taxon>
        <taxon>Magnetofaba</taxon>
    </lineage>
</organism>
<name>A0A1Y2K2B0_9PROT</name>
<accession>A0A1Y2K2B0</accession>
<reference evidence="1 2" key="1">
    <citation type="journal article" date="2016" name="BMC Genomics">
        <title>Combined genomic and structural analyses of a cultured magnetotactic bacterium reveals its niche adaptation to a dynamic environment.</title>
        <authorList>
            <person name="Araujo A.C."/>
            <person name="Morillo V."/>
            <person name="Cypriano J."/>
            <person name="Teixeira L.C."/>
            <person name="Leao P."/>
            <person name="Lyra S."/>
            <person name="Almeida L.G."/>
            <person name="Bazylinski D.A."/>
            <person name="Vasconcellos A.T."/>
            <person name="Abreu F."/>
            <person name="Lins U."/>
        </authorList>
    </citation>
    <scope>NUCLEOTIDE SEQUENCE [LARGE SCALE GENOMIC DNA]</scope>
    <source>
        <strain evidence="1 2">IT-1</strain>
    </source>
</reference>
<dbReference type="Gene3D" id="3.20.20.190">
    <property type="entry name" value="Phosphatidylinositol (PI) phosphodiesterase"/>
    <property type="match status" value="1"/>
</dbReference>
<dbReference type="SUPFAM" id="SSF51695">
    <property type="entry name" value="PLC-like phosphodiesterases"/>
    <property type="match status" value="1"/>
</dbReference>
<protein>
    <submittedName>
        <fullName evidence="1">Putative glycerophosphoryl diester phosphodiesterase</fullName>
    </submittedName>
</protein>
<keyword evidence="2" id="KW-1185">Reference proteome</keyword>
<dbReference type="InterPro" id="IPR017946">
    <property type="entry name" value="PLC-like_Pdiesterase_TIM-brl"/>
</dbReference>
<dbReference type="GO" id="GO:0008081">
    <property type="term" value="F:phosphoric diester hydrolase activity"/>
    <property type="evidence" value="ECO:0007669"/>
    <property type="project" value="InterPro"/>
</dbReference>
<dbReference type="AlphaFoldDB" id="A0A1Y2K2B0"/>
<dbReference type="STRING" id="1434232.MAIT1_02190"/>
<dbReference type="GO" id="GO:0006629">
    <property type="term" value="P:lipid metabolic process"/>
    <property type="evidence" value="ECO:0007669"/>
    <property type="project" value="InterPro"/>
</dbReference>
<gene>
    <name evidence="1" type="ORF">MAIT1_02190</name>
</gene>
<dbReference type="Proteomes" id="UP000194003">
    <property type="component" value="Unassembled WGS sequence"/>
</dbReference>
<comment type="caution">
    <text evidence="1">The sequence shown here is derived from an EMBL/GenBank/DDBJ whole genome shotgun (WGS) entry which is preliminary data.</text>
</comment>
<sequence>MGLNRLAHHADWPRIQRANAKPRRNGQPRPRLLTLEEGLALLANFPHAHAFVEIKRAAFRAHGDDGAARLVAPMLDAWRQQVTVISFHAPGLEAIRRLGAWPLGWVFATWGARQRRIAEQLQPQWLFCDMDAIPPDATLWPGPWRWALYETSAPQRAREWLARGAELIECNAITAMLAACDDAPTPGAA</sequence>
<dbReference type="EMBL" id="LVJN01000020">
    <property type="protein sequence ID" value="OSM02102.1"/>
    <property type="molecule type" value="Genomic_DNA"/>
</dbReference>
<evidence type="ECO:0000313" key="1">
    <source>
        <dbReference type="EMBL" id="OSM02102.1"/>
    </source>
</evidence>
<proteinExistence type="predicted"/>
<evidence type="ECO:0000313" key="2">
    <source>
        <dbReference type="Proteomes" id="UP000194003"/>
    </source>
</evidence>